<accession>A0A0W0GI12</accession>
<sequence length="368" mass="41298">MADPRIQKLAELLVRYSTKIKDGDKVIINAPAAALPLTRAIYLEVLKAGGLPFIMQRGDFEDLLYRHGSDEQLQYVHQPQRYVAEEYNARFAILADDNTKKLSTVAPEKMVLFDRARSGLMKTMLKRAAQGEFNWVVAPFPTAAMAQDAEMSLEEYEDFVYGACMPDPSDPIGYWKQQSDRLQKVVDWLKGRKNVHITGRETDLRLSIRGRKFIKCDGENNMPDGEVFTGPVEDSANGHVYFSYPAIESGREVTGVRLWFENGKVIKATAEKNEEFLLKTLDTDEGARRLGEFAIGTNEGITKFTGEILFDEKIGGSFHLALGAGYPETGSVNESAIHWDMVCDLRQGGQITVDGDLLYKDSKFVIDF</sequence>
<dbReference type="OrthoDB" id="9803993at2"/>
<gene>
    <name evidence="10" type="ORF">DEALK_10500</name>
</gene>
<reference evidence="10 11" key="1">
    <citation type="submission" date="2015-06" db="EMBL/GenBank/DDBJ databases">
        <title>Genome sequence of the organohalide-respiring Dehalogenimonas alkenigignens type strain (IP3-3T).</title>
        <authorList>
            <person name="Key T.A."/>
            <person name="Richmond D.P."/>
            <person name="Bowman K.S."/>
            <person name="Cho Y.-J."/>
            <person name="Chun J."/>
            <person name="da Costa M.S."/>
            <person name="Rainey F.A."/>
            <person name="Moe W.M."/>
        </authorList>
    </citation>
    <scope>NUCLEOTIDE SEQUENCE [LARGE SCALE GENOMIC DNA]</scope>
    <source>
        <strain evidence="10 11">IP3-3</strain>
    </source>
</reference>
<keyword evidence="9" id="KW-0482">Metalloprotease</keyword>
<evidence type="ECO:0000256" key="3">
    <source>
        <dbReference type="ARBA" id="ARBA00001947"/>
    </source>
</evidence>
<proteinExistence type="inferred from homology"/>
<evidence type="ECO:0000256" key="1">
    <source>
        <dbReference type="ARBA" id="ARBA00001941"/>
    </source>
</evidence>
<comment type="cofactor">
    <cofactor evidence="3">
        <name>Zn(2+)</name>
        <dbReference type="ChEBI" id="CHEBI:29105"/>
    </cofactor>
</comment>
<dbReference type="InterPro" id="IPR035097">
    <property type="entry name" value="M29_N-terminal"/>
</dbReference>
<comment type="similarity">
    <text evidence="4">Belongs to the peptidase M29 family.</text>
</comment>
<evidence type="ECO:0000313" key="10">
    <source>
        <dbReference type="EMBL" id="KTB48205.1"/>
    </source>
</evidence>
<keyword evidence="5 10" id="KW-0031">Aminopeptidase</keyword>
<dbReference type="InterPro" id="IPR052170">
    <property type="entry name" value="M29_Exopeptidase"/>
</dbReference>
<evidence type="ECO:0000256" key="4">
    <source>
        <dbReference type="ARBA" id="ARBA00008236"/>
    </source>
</evidence>
<dbReference type="Pfam" id="PF02073">
    <property type="entry name" value="Peptidase_M29"/>
    <property type="match status" value="1"/>
</dbReference>
<evidence type="ECO:0000256" key="2">
    <source>
        <dbReference type="ARBA" id="ARBA00001946"/>
    </source>
</evidence>
<dbReference type="GO" id="GO:0046872">
    <property type="term" value="F:metal ion binding"/>
    <property type="evidence" value="ECO:0007669"/>
    <property type="project" value="UniProtKB-KW"/>
</dbReference>
<evidence type="ECO:0000256" key="7">
    <source>
        <dbReference type="ARBA" id="ARBA00022723"/>
    </source>
</evidence>
<evidence type="ECO:0000256" key="9">
    <source>
        <dbReference type="ARBA" id="ARBA00023049"/>
    </source>
</evidence>
<evidence type="ECO:0000313" key="11">
    <source>
        <dbReference type="Proteomes" id="UP000053947"/>
    </source>
</evidence>
<dbReference type="AlphaFoldDB" id="A0A0W0GI12"/>
<comment type="cofactor">
    <cofactor evidence="2">
        <name>Mg(2+)</name>
        <dbReference type="ChEBI" id="CHEBI:18420"/>
    </cofactor>
</comment>
<evidence type="ECO:0000256" key="6">
    <source>
        <dbReference type="ARBA" id="ARBA00022670"/>
    </source>
</evidence>
<protein>
    <submittedName>
        <fullName evidence="10">Leucyl aminopeptidase (Aminopeptidase T)</fullName>
        <ecNumber evidence="10">3.4.11.-</ecNumber>
    </submittedName>
</protein>
<keyword evidence="7" id="KW-0479">Metal-binding</keyword>
<keyword evidence="8 10" id="KW-0378">Hydrolase</keyword>
<keyword evidence="6" id="KW-0645">Protease</keyword>
<dbReference type="Proteomes" id="UP000053947">
    <property type="component" value="Unassembled WGS sequence"/>
</dbReference>
<comment type="cofactor">
    <cofactor evidence="1">
        <name>Co(2+)</name>
        <dbReference type="ChEBI" id="CHEBI:48828"/>
    </cofactor>
</comment>
<dbReference type="PRINTS" id="PR00919">
    <property type="entry name" value="THERMOPTASE"/>
</dbReference>
<dbReference type="EC" id="3.4.11.-" evidence="10"/>
<comment type="caution">
    <text evidence="10">The sequence shown here is derived from an EMBL/GenBank/DDBJ whole genome shotgun (WGS) entry which is preliminary data.</text>
</comment>
<dbReference type="EMBL" id="LFDV01000002">
    <property type="protein sequence ID" value="KTB48205.1"/>
    <property type="molecule type" value="Genomic_DNA"/>
</dbReference>
<organism evidence="10 11">
    <name type="scientific">Dehalogenimonas alkenigignens</name>
    <dbReference type="NCBI Taxonomy" id="1217799"/>
    <lineage>
        <taxon>Bacteria</taxon>
        <taxon>Bacillati</taxon>
        <taxon>Chloroflexota</taxon>
        <taxon>Dehalococcoidia</taxon>
        <taxon>Dehalococcoidales</taxon>
        <taxon>Dehalococcoidaceae</taxon>
        <taxon>Dehalogenimonas</taxon>
    </lineage>
</organism>
<dbReference type="SUPFAM" id="SSF144052">
    <property type="entry name" value="Thermophilic metalloprotease-like"/>
    <property type="match status" value="1"/>
</dbReference>
<dbReference type="Gene3D" id="3.40.1830.10">
    <property type="entry name" value="Thermophilic metalloprotease (M29)"/>
    <property type="match status" value="1"/>
</dbReference>
<dbReference type="PATRIC" id="fig|1217799.6.peg.1080"/>
<dbReference type="RefSeq" id="WP_058439227.1">
    <property type="nucleotide sequence ID" value="NZ_KQ758903.1"/>
</dbReference>
<keyword evidence="11" id="KW-1185">Reference proteome</keyword>
<name>A0A0W0GI12_9CHLR</name>
<evidence type="ECO:0000256" key="8">
    <source>
        <dbReference type="ARBA" id="ARBA00022801"/>
    </source>
</evidence>
<dbReference type="InterPro" id="IPR000787">
    <property type="entry name" value="Peptidase_M29"/>
</dbReference>
<evidence type="ECO:0000256" key="5">
    <source>
        <dbReference type="ARBA" id="ARBA00022438"/>
    </source>
</evidence>
<dbReference type="PANTHER" id="PTHR34448:SF1">
    <property type="entry name" value="BLL6088 PROTEIN"/>
    <property type="match status" value="1"/>
</dbReference>
<dbReference type="GO" id="GO:0006508">
    <property type="term" value="P:proteolysis"/>
    <property type="evidence" value="ECO:0007669"/>
    <property type="project" value="UniProtKB-KW"/>
</dbReference>
<dbReference type="GO" id="GO:0004177">
    <property type="term" value="F:aminopeptidase activity"/>
    <property type="evidence" value="ECO:0007669"/>
    <property type="project" value="UniProtKB-KW"/>
</dbReference>
<dbReference type="PANTHER" id="PTHR34448">
    <property type="entry name" value="AMINOPEPTIDASE"/>
    <property type="match status" value="1"/>
</dbReference>
<dbReference type="GO" id="GO:0008237">
    <property type="term" value="F:metallopeptidase activity"/>
    <property type="evidence" value="ECO:0007669"/>
    <property type="project" value="UniProtKB-KW"/>
</dbReference>